<reference evidence="1" key="1">
    <citation type="journal article" date="2020" name="Nature">
        <title>Giant virus diversity and host interactions through global metagenomics.</title>
        <authorList>
            <person name="Schulz F."/>
            <person name="Roux S."/>
            <person name="Paez-Espino D."/>
            <person name="Jungbluth S."/>
            <person name="Walsh D.A."/>
            <person name="Denef V.J."/>
            <person name="McMahon K.D."/>
            <person name="Konstantinidis K.T."/>
            <person name="Eloe-Fadrosh E.A."/>
            <person name="Kyrpides N.C."/>
            <person name="Woyke T."/>
        </authorList>
    </citation>
    <scope>NUCLEOTIDE SEQUENCE</scope>
    <source>
        <strain evidence="1">GVMAG-M-3300020169-51</strain>
    </source>
</reference>
<dbReference type="EMBL" id="MN739292">
    <property type="protein sequence ID" value="QHS97266.1"/>
    <property type="molecule type" value="Genomic_DNA"/>
</dbReference>
<name>A0A6C0BYK7_9ZZZZ</name>
<dbReference type="AlphaFoldDB" id="A0A6C0BYK7"/>
<organism evidence="1">
    <name type="scientific">viral metagenome</name>
    <dbReference type="NCBI Taxonomy" id="1070528"/>
    <lineage>
        <taxon>unclassified sequences</taxon>
        <taxon>metagenomes</taxon>
        <taxon>organismal metagenomes</taxon>
    </lineage>
</organism>
<accession>A0A6C0BYK7</accession>
<protein>
    <submittedName>
        <fullName evidence="1">Uncharacterized protein</fullName>
    </submittedName>
</protein>
<evidence type="ECO:0000313" key="1">
    <source>
        <dbReference type="EMBL" id="QHS97266.1"/>
    </source>
</evidence>
<sequence>MSKSEDDQEENEINYDSISALDLIIEHKAILERDIWSLNYKIDERKELLEKMNQYIQNNCEHEYTIDYIDSMKNYSKGSQKIIYCTKCEIVKPIKPTTLYTLNSKGD</sequence>
<proteinExistence type="predicted"/>